<organism evidence="5 6">
    <name type="scientific">Nesidiocoris tenuis</name>
    <dbReference type="NCBI Taxonomy" id="355587"/>
    <lineage>
        <taxon>Eukaryota</taxon>
        <taxon>Metazoa</taxon>
        <taxon>Ecdysozoa</taxon>
        <taxon>Arthropoda</taxon>
        <taxon>Hexapoda</taxon>
        <taxon>Insecta</taxon>
        <taxon>Pterygota</taxon>
        <taxon>Neoptera</taxon>
        <taxon>Paraneoptera</taxon>
        <taxon>Hemiptera</taxon>
        <taxon>Heteroptera</taxon>
        <taxon>Panheteroptera</taxon>
        <taxon>Cimicomorpha</taxon>
        <taxon>Miridae</taxon>
        <taxon>Dicyphina</taxon>
        <taxon>Nesidiocoris</taxon>
    </lineage>
</organism>
<evidence type="ECO:0000313" key="6">
    <source>
        <dbReference type="Proteomes" id="UP001307889"/>
    </source>
</evidence>
<proteinExistence type="inferred from homology"/>
<dbReference type="Pfam" id="PF14712">
    <property type="entry name" value="Snapin_Pallidin"/>
    <property type="match status" value="1"/>
</dbReference>
<feature type="region of interest" description="Disordered" evidence="4">
    <location>
        <begin position="1"/>
        <end position="24"/>
    </location>
</feature>
<dbReference type="InterPro" id="IPR017246">
    <property type="entry name" value="Snapin"/>
</dbReference>
<feature type="compositionally biased region" description="Polar residues" evidence="4">
    <location>
        <begin position="1"/>
        <end position="11"/>
    </location>
</feature>
<keyword evidence="6" id="KW-1185">Reference proteome</keyword>
<dbReference type="Proteomes" id="UP001307889">
    <property type="component" value="Chromosome 13"/>
</dbReference>
<dbReference type="EMBL" id="AP028921">
    <property type="protein sequence ID" value="BET01787.1"/>
    <property type="molecule type" value="Genomic_DNA"/>
</dbReference>
<gene>
    <name evidence="5" type="ORF">NTJ_14604</name>
</gene>
<name>A0ABN7BBM7_9HEMI</name>
<evidence type="ECO:0000256" key="2">
    <source>
        <dbReference type="ARBA" id="ARBA00023054"/>
    </source>
</evidence>
<accession>A0ABN7BBM7</accession>
<evidence type="ECO:0000313" key="5">
    <source>
        <dbReference type="EMBL" id="BET01787.1"/>
    </source>
</evidence>
<sequence length="142" mass="15970">MDPETISTNTSLEDKTDDFGNNPTRDSLAEGLMSIVKPAIDQLDERIRVTRLSQLELKKNLEDLSADIKVISAEAACPLDLEEYANKLMNTRHKITVVGNILQATQDRLNKLDTHISKETNRRKIRVSLDDPAVSQDLDQEP</sequence>
<dbReference type="PANTHER" id="PTHR31305:SF2">
    <property type="entry name" value="SNARE-ASSOCIATED PROTEIN SNAPIN"/>
    <property type="match status" value="1"/>
</dbReference>
<comment type="similarity">
    <text evidence="1">Belongs to the SNAPIN family.</text>
</comment>
<dbReference type="InterPro" id="IPR028119">
    <property type="entry name" value="Snapin/Pallidin/Snn1"/>
</dbReference>
<dbReference type="PANTHER" id="PTHR31305">
    <property type="entry name" value="SNARE-ASSOCIATED PROTEIN SNAPIN"/>
    <property type="match status" value="1"/>
</dbReference>
<evidence type="ECO:0000256" key="1">
    <source>
        <dbReference type="ARBA" id="ARBA00006111"/>
    </source>
</evidence>
<evidence type="ECO:0000256" key="4">
    <source>
        <dbReference type="SAM" id="MobiDB-lite"/>
    </source>
</evidence>
<keyword evidence="2" id="KW-0175">Coiled coil</keyword>
<reference evidence="5 6" key="1">
    <citation type="submission" date="2023-09" db="EMBL/GenBank/DDBJ databases">
        <title>Nesidiocoris tenuis whole genome shotgun sequence.</title>
        <authorList>
            <person name="Shibata T."/>
            <person name="Shimoda M."/>
            <person name="Kobayashi T."/>
            <person name="Uehara T."/>
        </authorList>
    </citation>
    <scope>NUCLEOTIDE SEQUENCE [LARGE SCALE GENOMIC DNA]</scope>
    <source>
        <strain evidence="5 6">Japan</strain>
    </source>
</reference>
<protein>
    <recommendedName>
        <fullName evidence="3">Biogenesis of lysosome-related organelles complex 1 subunit 7</fullName>
    </recommendedName>
</protein>
<evidence type="ECO:0000256" key="3">
    <source>
        <dbReference type="ARBA" id="ARBA00033330"/>
    </source>
</evidence>